<dbReference type="Proteomes" id="UP001370348">
    <property type="component" value="Chromosome"/>
</dbReference>
<evidence type="ECO:0008006" key="5">
    <source>
        <dbReference type="Google" id="ProtNLM"/>
    </source>
</evidence>
<accession>A0ABZ2LSM2</accession>
<keyword evidence="2" id="KW-0472">Membrane</keyword>
<evidence type="ECO:0000313" key="4">
    <source>
        <dbReference type="Proteomes" id="UP001370348"/>
    </source>
</evidence>
<sequence>MNRYLLAIAVSFLPRLVYAQPSELETKVASEQMDRGIEAVNAGDYEAARVYFKQAYSAVREPHALWNLAMAEKKSGRYILDAVGHFREYLADARISPEKKRKAEAMIRELSMQTARLRFEAAGNHEIHVGSKVLTSEEVRDGLDVLPGKYEIEARLNGRTSKQEIDAPAGRETSVRFADPSSPQPPPNSAPSARTVQPREKMVTVGALGVLGVASIATGIAFTVAKGNAQDRVNRHVGGNSACRGTPIPEFCGSLDDDVRSVESSTSKANILLGVGIGALVSGAAVYLLWPKTVIQEEKSSSSIRFVPSITPRNVSFTATASF</sequence>
<dbReference type="Gene3D" id="1.25.40.10">
    <property type="entry name" value="Tetratricopeptide repeat domain"/>
    <property type="match status" value="1"/>
</dbReference>
<organism evidence="3 4">
    <name type="scientific">Pendulispora albinea</name>
    <dbReference type="NCBI Taxonomy" id="2741071"/>
    <lineage>
        <taxon>Bacteria</taxon>
        <taxon>Pseudomonadati</taxon>
        <taxon>Myxococcota</taxon>
        <taxon>Myxococcia</taxon>
        <taxon>Myxococcales</taxon>
        <taxon>Sorangiineae</taxon>
        <taxon>Pendulisporaceae</taxon>
        <taxon>Pendulispora</taxon>
    </lineage>
</organism>
<gene>
    <name evidence="3" type="ORF">LZC94_34000</name>
</gene>
<feature type="transmembrane region" description="Helical" evidence="2">
    <location>
        <begin position="270"/>
        <end position="290"/>
    </location>
</feature>
<dbReference type="InterPro" id="IPR011990">
    <property type="entry name" value="TPR-like_helical_dom_sf"/>
</dbReference>
<evidence type="ECO:0000313" key="3">
    <source>
        <dbReference type="EMBL" id="WXB12853.1"/>
    </source>
</evidence>
<feature type="region of interest" description="Disordered" evidence="1">
    <location>
        <begin position="157"/>
        <end position="198"/>
    </location>
</feature>
<feature type="transmembrane region" description="Helical" evidence="2">
    <location>
        <begin position="202"/>
        <end position="225"/>
    </location>
</feature>
<proteinExistence type="predicted"/>
<dbReference type="EMBL" id="CP089984">
    <property type="protein sequence ID" value="WXB12853.1"/>
    <property type="molecule type" value="Genomic_DNA"/>
</dbReference>
<evidence type="ECO:0000256" key="2">
    <source>
        <dbReference type="SAM" id="Phobius"/>
    </source>
</evidence>
<name>A0ABZ2LSM2_9BACT</name>
<protein>
    <recommendedName>
        <fullName evidence="5">Tetratricopeptide repeat protein</fullName>
    </recommendedName>
</protein>
<keyword evidence="2" id="KW-1133">Transmembrane helix</keyword>
<keyword evidence="2" id="KW-0812">Transmembrane</keyword>
<keyword evidence="4" id="KW-1185">Reference proteome</keyword>
<reference evidence="3 4" key="1">
    <citation type="submission" date="2021-12" db="EMBL/GenBank/DDBJ databases">
        <title>Discovery of the Pendulisporaceae a myxobacterial family with distinct sporulation behavior and unique specialized metabolism.</title>
        <authorList>
            <person name="Garcia R."/>
            <person name="Popoff A."/>
            <person name="Bader C.D."/>
            <person name="Loehr J."/>
            <person name="Walesch S."/>
            <person name="Walt C."/>
            <person name="Boldt J."/>
            <person name="Bunk B."/>
            <person name="Haeckl F.J.F.P.J."/>
            <person name="Gunesch A.P."/>
            <person name="Birkelbach J."/>
            <person name="Nuebel U."/>
            <person name="Pietschmann T."/>
            <person name="Bach T."/>
            <person name="Mueller R."/>
        </authorList>
    </citation>
    <scope>NUCLEOTIDE SEQUENCE [LARGE SCALE GENOMIC DNA]</scope>
    <source>
        <strain evidence="3 4">MSr11954</strain>
    </source>
</reference>
<dbReference type="RefSeq" id="WP_394822472.1">
    <property type="nucleotide sequence ID" value="NZ_CP089984.1"/>
</dbReference>
<evidence type="ECO:0000256" key="1">
    <source>
        <dbReference type="SAM" id="MobiDB-lite"/>
    </source>
</evidence>